<dbReference type="Proteomes" id="UP000016860">
    <property type="component" value="Unassembled WGS sequence"/>
</dbReference>
<protein>
    <submittedName>
        <fullName evidence="1">Uncharacterized protein</fullName>
    </submittedName>
</protein>
<dbReference type="AlphaFoldDB" id="U4R326"/>
<reference evidence="1 2" key="1">
    <citation type="journal article" date="2013" name="Genome Announc.">
        <title>Draft Genome Sequence of the Cellulolytic Bacterium Clostridium papyrosolvens C7 (ATCC 700395).</title>
        <authorList>
            <person name="Zepeda V."/>
            <person name="Dassa B."/>
            <person name="Borovok I."/>
            <person name="Lamed R."/>
            <person name="Bayer E.A."/>
            <person name="Cate J.H."/>
        </authorList>
    </citation>
    <scope>NUCLEOTIDE SEQUENCE [LARGE SCALE GENOMIC DNA]</scope>
    <source>
        <strain evidence="1 2">C7</strain>
    </source>
</reference>
<organism evidence="1 2">
    <name type="scientific">Ruminiclostridium papyrosolvens C7</name>
    <dbReference type="NCBI Taxonomy" id="1330534"/>
    <lineage>
        <taxon>Bacteria</taxon>
        <taxon>Bacillati</taxon>
        <taxon>Bacillota</taxon>
        <taxon>Clostridia</taxon>
        <taxon>Eubacteriales</taxon>
        <taxon>Oscillospiraceae</taxon>
        <taxon>Ruminiclostridium</taxon>
    </lineage>
</organism>
<dbReference type="EMBL" id="ATAY01000023">
    <property type="protein sequence ID" value="EPR12850.1"/>
    <property type="molecule type" value="Genomic_DNA"/>
</dbReference>
<sequence>MELKKMLEILKCEGYSKEIVYNEFGKRKK</sequence>
<evidence type="ECO:0000313" key="2">
    <source>
        <dbReference type="Proteomes" id="UP000016860"/>
    </source>
</evidence>
<comment type="caution">
    <text evidence="1">The sequence shown here is derived from an EMBL/GenBank/DDBJ whole genome shotgun (WGS) entry which is preliminary data.</text>
</comment>
<name>U4R326_9FIRM</name>
<dbReference type="STRING" id="1330534.L323_06970"/>
<evidence type="ECO:0000313" key="1">
    <source>
        <dbReference type="EMBL" id="EPR12850.1"/>
    </source>
</evidence>
<proteinExistence type="predicted"/>
<accession>U4R326</accession>
<gene>
    <name evidence="1" type="ORF">L323_06970</name>
</gene>